<feature type="transmembrane region" description="Helical" evidence="6">
    <location>
        <begin position="139"/>
        <end position="160"/>
    </location>
</feature>
<gene>
    <name evidence="7" type="ORF">BKD30_04030</name>
</gene>
<feature type="transmembrane region" description="Helical" evidence="6">
    <location>
        <begin position="403"/>
        <end position="423"/>
    </location>
</feature>
<feature type="transmembrane region" description="Helical" evidence="6">
    <location>
        <begin position="429"/>
        <end position="447"/>
    </location>
</feature>
<dbReference type="AlphaFoldDB" id="A0A1R1LHP7"/>
<evidence type="ECO:0000256" key="2">
    <source>
        <dbReference type="ARBA" id="ARBA00022475"/>
    </source>
</evidence>
<protein>
    <recommendedName>
        <fullName evidence="9">Polysaccharide biosynthesis protein C-terminal domain-containing protein</fullName>
    </recommendedName>
</protein>
<dbReference type="InterPro" id="IPR050833">
    <property type="entry name" value="Poly_Biosynth_Transport"/>
</dbReference>
<feature type="transmembrane region" description="Helical" evidence="6">
    <location>
        <begin position="276"/>
        <end position="294"/>
    </location>
</feature>
<evidence type="ECO:0000256" key="3">
    <source>
        <dbReference type="ARBA" id="ARBA00022692"/>
    </source>
</evidence>
<reference evidence="7 8" key="1">
    <citation type="submission" date="2016-12" db="EMBL/GenBank/DDBJ databases">
        <title>Draft genome of Tersicoccus phoenicis 1P05MA.</title>
        <authorList>
            <person name="Nakajima Y."/>
            <person name="Yoshizawa S."/>
            <person name="Nakamura K."/>
            <person name="Ogura Y."/>
            <person name="Hayashi T."/>
            <person name="Kogure K."/>
        </authorList>
    </citation>
    <scope>NUCLEOTIDE SEQUENCE [LARGE SCALE GENOMIC DNA]</scope>
    <source>
        <strain evidence="7 8">1p05MA</strain>
    </source>
</reference>
<keyword evidence="2" id="KW-1003">Cell membrane</keyword>
<organism evidence="7 8">
    <name type="scientific">Tersicoccus phoenicis</name>
    <dbReference type="NCBI Taxonomy" id="554083"/>
    <lineage>
        <taxon>Bacteria</taxon>
        <taxon>Bacillati</taxon>
        <taxon>Actinomycetota</taxon>
        <taxon>Actinomycetes</taxon>
        <taxon>Micrococcales</taxon>
        <taxon>Micrococcaceae</taxon>
        <taxon>Tersicoccus</taxon>
    </lineage>
</organism>
<evidence type="ECO:0000313" key="7">
    <source>
        <dbReference type="EMBL" id="OMH27065.1"/>
    </source>
</evidence>
<dbReference type="PANTHER" id="PTHR30250:SF11">
    <property type="entry name" value="O-ANTIGEN TRANSPORTER-RELATED"/>
    <property type="match status" value="1"/>
</dbReference>
<name>A0A1R1LHP7_9MICC</name>
<comment type="caution">
    <text evidence="7">The sequence shown here is derived from an EMBL/GenBank/DDBJ whole genome shotgun (WGS) entry which is preliminary data.</text>
</comment>
<evidence type="ECO:0008006" key="9">
    <source>
        <dbReference type="Google" id="ProtNLM"/>
    </source>
</evidence>
<dbReference type="Proteomes" id="UP000187085">
    <property type="component" value="Unassembled WGS sequence"/>
</dbReference>
<dbReference type="GO" id="GO:0005886">
    <property type="term" value="C:plasma membrane"/>
    <property type="evidence" value="ECO:0007669"/>
    <property type="project" value="UniProtKB-SubCell"/>
</dbReference>
<keyword evidence="5 6" id="KW-0472">Membrane</keyword>
<dbReference type="EMBL" id="MRDE01000017">
    <property type="protein sequence ID" value="OMH27065.1"/>
    <property type="molecule type" value="Genomic_DNA"/>
</dbReference>
<evidence type="ECO:0000256" key="5">
    <source>
        <dbReference type="ARBA" id="ARBA00023136"/>
    </source>
</evidence>
<sequence>MYGLLGSFSQGLTRFLYSVLIGRFLGAADLANINSAISLALFLSLLWPTSAGQAATRFVAQLRGEQRPDQAQAVANHLGVRMLGVSVPLAALSVGISITVLHLDVATASCAGLLLLGYAGWSFTRGVQYGAGQIVRSALWDVAGSLAALVMLAAVLIAGLQPFLLLPLALSYGLYAVVCWPAPSTAVVDTALLSSINAFVRYGVLGTLSSAGMLQLSMLAANMAGTGVQAGMYAAALSLATPATMLARTGSQVLFPAMAEAGGRNDAQTMRHQTDAVTRALVVAMPAVFGGLALASPLLIDVLYGQRFAGAQDILPVLLIAVMFTTIPVAAVNRLNATGIRGARFVSIVAACGLLVAFALWLVFGPVAGVLGVALGYLVATSATSLVMVIRCWRMEHHQWTGVVLRFTVSLLLLASGVIFTNVADPPHWVGIVLSVSFVGVWTLVNFREIRTLRAARPRPTTPTGVQRSAASR</sequence>
<evidence type="ECO:0000256" key="4">
    <source>
        <dbReference type="ARBA" id="ARBA00022989"/>
    </source>
</evidence>
<evidence type="ECO:0000256" key="6">
    <source>
        <dbReference type="SAM" id="Phobius"/>
    </source>
</evidence>
<comment type="subcellular location">
    <subcellularLocation>
        <location evidence="1">Cell membrane</location>
        <topology evidence="1">Multi-pass membrane protein</topology>
    </subcellularLocation>
</comment>
<keyword evidence="4 6" id="KW-1133">Transmembrane helix</keyword>
<proteinExistence type="predicted"/>
<feature type="transmembrane region" description="Helical" evidence="6">
    <location>
        <begin position="370"/>
        <end position="391"/>
    </location>
</feature>
<dbReference type="STRING" id="554083.BKD30_04030"/>
<evidence type="ECO:0000256" key="1">
    <source>
        <dbReference type="ARBA" id="ARBA00004651"/>
    </source>
</evidence>
<feature type="transmembrane region" description="Helical" evidence="6">
    <location>
        <begin position="345"/>
        <end position="364"/>
    </location>
</feature>
<evidence type="ECO:0000313" key="8">
    <source>
        <dbReference type="Proteomes" id="UP000187085"/>
    </source>
</evidence>
<feature type="transmembrane region" description="Helical" evidence="6">
    <location>
        <begin position="314"/>
        <end position="333"/>
    </location>
</feature>
<dbReference type="PANTHER" id="PTHR30250">
    <property type="entry name" value="PST FAMILY PREDICTED COLANIC ACID TRANSPORTER"/>
    <property type="match status" value="1"/>
</dbReference>
<accession>A0A1R1LHP7</accession>
<keyword evidence="3 6" id="KW-0812">Transmembrane</keyword>
<keyword evidence="8" id="KW-1185">Reference proteome</keyword>
<feature type="transmembrane region" description="Helical" evidence="6">
    <location>
        <begin position="106"/>
        <end position="127"/>
    </location>
</feature>
<feature type="transmembrane region" description="Helical" evidence="6">
    <location>
        <begin position="80"/>
        <end position="100"/>
    </location>
</feature>